<dbReference type="InterPro" id="IPR010656">
    <property type="entry name" value="DctM"/>
</dbReference>
<dbReference type="PANTHER" id="PTHR33362">
    <property type="entry name" value="SIALIC ACID TRAP TRANSPORTER PERMEASE PROTEIN SIAT-RELATED"/>
    <property type="match status" value="1"/>
</dbReference>
<evidence type="ECO:0000256" key="4">
    <source>
        <dbReference type="ARBA" id="ARBA00022692"/>
    </source>
</evidence>
<comment type="function">
    <text evidence="7">Part of the tripartite ATP-independent periplasmic (TRAP) transport system.</text>
</comment>
<keyword evidence="3 7" id="KW-0997">Cell inner membrane</keyword>
<dbReference type="RefSeq" id="WP_078920949.1">
    <property type="nucleotide sequence ID" value="NZ_FUYB01000002.1"/>
</dbReference>
<dbReference type="GO" id="GO:0022857">
    <property type="term" value="F:transmembrane transporter activity"/>
    <property type="evidence" value="ECO:0007669"/>
    <property type="project" value="UniProtKB-UniRule"/>
</dbReference>
<evidence type="ECO:0000256" key="6">
    <source>
        <dbReference type="ARBA" id="ARBA00023136"/>
    </source>
</evidence>
<sequence length="570" mass="61174">MTEFLVANFAPIMFCGLILFLLMGYSLAFSLGACGLFFGWLAVWAGVPGMESLLNALPLRIIGILKNDTLLAIPFFTFMGLILERSGMAEDLLETIGQVFGAVRGGLAFAVILVGSLLAATTGVVAASVISMALISLPIMLRYGYDRRLASGAIIASGTLAQIVPPSLVLIVIADQVGRSVGDLYRGALMPAMALIGLYVLWILIVTIIKPKLAPALPVEARVFRDEKGHSGYTSLWILIAVSTAGAILYAKTQLSGQALDNVVVLAMAVGIGIAFVLALINRALGLMTQGRISLLSKMAQQVTFVLIPPLALIFLVLGTIFLGWATPTEGGAMGAVGALVLAFARRRLGLEQMKQAMEATLKLSSFVLFILIGATVFSLSFQGVDGPEWIHSMFSMIPGGVIGFLIFVNLLVFILGFFLDFFEISFIVIPLLIPVAAALNIDLVWLGVMLAMNLQTSFLTPPVGFSLFYYRSVAPVKSYLDRITRKEIAPVATLEIYRGVIPFIIIQIIMIGMIIAFPQLVTGNLDKKADVDLNTIEINVPSGYGAGAYSNDPPKTEEDPIMKSLKENN</sequence>
<feature type="transmembrane region" description="Helical" evidence="9">
    <location>
        <begin position="149"/>
        <end position="173"/>
    </location>
</feature>
<feature type="transmembrane region" description="Helical" evidence="9">
    <location>
        <begin position="361"/>
        <end position="382"/>
    </location>
</feature>
<feature type="compositionally biased region" description="Basic and acidic residues" evidence="8">
    <location>
        <begin position="555"/>
        <end position="570"/>
    </location>
</feature>
<keyword evidence="6 9" id="KW-0472">Membrane</keyword>
<name>A0A1T4VWF5_9GAMM</name>
<dbReference type="Pfam" id="PF06808">
    <property type="entry name" value="DctM"/>
    <property type="match status" value="1"/>
</dbReference>
<evidence type="ECO:0000256" key="9">
    <source>
        <dbReference type="SAM" id="Phobius"/>
    </source>
</evidence>
<feature type="transmembrane region" description="Helical" evidence="9">
    <location>
        <begin position="263"/>
        <end position="282"/>
    </location>
</feature>
<feature type="transmembrane region" description="Helical" evidence="9">
    <location>
        <begin position="427"/>
        <end position="453"/>
    </location>
</feature>
<feature type="transmembrane region" description="Helical" evidence="9">
    <location>
        <begin position="188"/>
        <end position="209"/>
    </location>
</feature>
<feature type="transmembrane region" description="Helical" evidence="9">
    <location>
        <begin position="394"/>
        <end position="420"/>
    </location>
</feature>
<evidence type="ECO:0000256" key="7">
    <source>
        <dbReference type="RuleBase" id="RU369079"/>
    </source>
</evidence>
<dbReference type="EMBL" id="FUYB01000002">
    <property type="protein sequence ID" value="SKA69326.1"/>
    <property type="molecule type" value="Genomic_DNA"/>
</dbReference>
<reference evidence="11 12" key="1">
    <citation type="submission" date="2017-02" db="EMBL/GenBank/DDBJ databases">
        <authorList>
            <person name="Peterson S.W."/>
        </authorList>
    </citation>
    <scope>NUCLEOTIDE SEQUENCE [LARGE SCALE GENOMIC DNA]</scope>
    <source>
        <strain evidence="11 12">ATCC 49788</strain>
    </source>
</reference>
<gene>
    <name evidence="11" type="ORF">SAMN02745130_00441</name>
</gene>
<feature type="transmembrane region" description="Helical" evidence="9">
    <location>
        <begin position="497"/>
        <end position="518"/>
    </location>
</feature>
<dbReference type="GO" id="GO:0005886">
    <property type="term" value="C:plasma membrane"/>
    <property type="evidence" value="ECO:0007669"/>
    <property type="project" value="UniProtKB-SubCell"/>
</dbReference>
<evidence type="ECO:0000256" key="1">
    <source>
        <dbReference type="ARBA" id="ARBA00004429"/>
    </source>
</evidence>
<dbReference type="PANTHER" id="PTHR33362:SF7">
    <property type="entry name" value="SLL1103 PROTEIN"/>
    <property type="match status" value="1"/>
</dbReference>
<accession>A0A1T4VWF5</accession>
<dbReference type="AlphaFoldDB" id="A0A1T4VWF5"/>
<feature type="transmembrane region" description="Helical" evidence="9">
    <location>
        <begin position="303"/>
        <end position="325"/>
    </location>
</feature>
<proteinExistence type="predicted"/>
<dbReference type="InterPro" id="IPR004681">
    <property type="entry name" value="TRAP_DctM"/>
</dbReference>
<feature type="transmembrane region" description="Helical" evidence="9">
    <location>
        <begin position="107"/>
        <end position="137"/>
    </location>
</feature>
<protein>
    <submittedName>
        <fullName evidence="11">TRAP transporter, DctM subunit</fullName>
    </submittedName>
</protein>
<keyword evidence="12" id="KW-1185">Reference proteome</keyword>
<comment type="subcellular location">
    <subcellularLocation>
        <location evidence="1 7">Cell inner membrane</location>
        <topology evidence="1 7">Multi-pass membrane protein</topology>
    </subcellularLocation>
</comment>
<feature type="transmembrane region" description="Helical" evidence="9">
    <location>
        <begin position="331"/>
        <end position="349"/>
    </location>
</feature>
<feature type="region of interest" description="Disordered" evidence="8">
    <location>
        <begin position="548"/>
        <end position="570"/>
    </location>
</feature>
<feature type="transmembrane region" description="Helical" evidence="9">
    <location>
        <begin position="230"/>
        <end position="251"/>
    </location>
</feature>
<evidence type="ECO:0000256" key="8">
    <source>
        <dbReference type="SAM" id="MobiDB-lite"/>
    </source>
</evidence>
<keyword evidence="5 9" id="KW-1133">Transmembrane helix</keyword>
<feature type="transmembrane region" description="Helical" evidence="9">
    <location>
        <begin position="69"/>
        <end position="87"/>
    </location>
</feature>
<evidence type="ECO:0000256" key="5">
    <source>
        <dbReference type="ARBA" id="ARBA00022989"/>
    </source>
</evidence>
<evidence type="ECO:0000313" key="11">
    <source>
        <dbReference type="EMBL" id="SKA69326.1"/>
    </source>
</evidence>
<evidence type="ECO:0000313" key="12">
    <source>
        <dbReference type="Proteomes" id="UP000190460"/>
    </source>
</evidence>
<evidence type="ECO:0000259" key="10">
    <source>
        <dbReference type="Pfam" id="PF06808"/>
    </source>
</evidence>
<feature type="domain" description="TRAP C4-dicarboxylate transport system permease DctM subunit" evidence="10">
    <location>
        <begin position="14"/>
        <end position="521"/>
    </location>
</feature>
<organism evidence="11 12">
    <name type="scientific">Thiothrix eikelboomii</name>
    <dbReference type="NCBI Taxonomy" id="92487"/>
    <lineage>
        <taxon>Bacteria</taxon>
        <taxon>Pseudomonadati</taxon>
        <taxon>Pseudomonadota</taxon>
        <taxon>Gammaproteobacteria</taxon>
        <taxon>Thiotrichales</taxon>
        <taxon>Thiotrichaceae</taxon>
        <taxon>Thiothrix</taxon>
    </lineage>
</organism>
<evidence type="ECO:0000256" key="3">
    <source>
        <dbReference type="ARBA" id="ARBA00022519"/>
    </source>
</evidence>
<evidence type="ECO:0000256" key="2">
    <source>
        <dbReference type="ARBA" id="ARBA00022475"/>
    </source>
</evidence>
<keyword evidence="2" id="KW-1003">Cell membrane</keyword>
<dbReference type="Proteomes" id="UP000190460">
    <property type="component" value="Unassembled WGS sequence"/>
</dbReference>
<keyword evidence="7" id="KW-0813">Transport</keyword>
<dbReference type="STRING" id="92487.SAMN02745130_00441"/>
<keyword evidence="4 9" id="KW-0812">Transmembrane</keyword>
<dbReference type="OrthoDB" id="9796052at2"/>